<sequence>MIQHFWNKWPSKNLTLIQSRLKWRIVQKNLEIGDLVLMRPDNSPPLQWKLGKVREAFPGKGGKARAVRLKTQTSELARQTAKLCPLPISST</sequence>
<organism evidence="2 3">
    <name type="scientific">Trichonephila inaurata madagascariensis</name>
    <dbReference type="NCBI Taxonomy" id="2747483"/>
    <lineage>
        <taxon>Eukaryota</taxon>
        <taxon>Metazoa</taxon>
        <taxon>Ecdysozoa</taxon>
        <taxon>Arthropoda</taxon>
        <taxon>Chelicerata</taxon>
        <taxon>Arachnida</taxon>
        <taxon>Araneae</taxon>
        <taxon>Araneomorphae</taxon>
        <taxon>Entelegynae</taxon>
        <taxon>Araneoidea</taxon>
        <taxon>Nephilidae</taxon>
        <taxon>Trichonephila</taxon>
        <taxon>Trichonephila inaurata</taxon>
    </lineage>
</organism>
<evidence type="ECO:0000259" key="1">
    <source>
        <dbReference type="Pfam" id="PF18701"/>
    </source>
</evidence>
<dbReference type="Proteomes" id="UP000886998">
    <property type="component" value="Unassembled WGS sequence"/>
</dbReference>
<evidence type="ECO:0000313" key="3">
    <source>
        <dbReference type="Proteomes" id="UP000886998"/>
    </source>
</evidence>
<feature type="domain" description="DUF5641" evidence="1">
    <location>
        <begin position="1"/>
        <end position="86"/>
    </location>
</feature>
<proteinExistence type="predicted"/>
<keyword evidence="3" id="KW-1185">Reference proteome</keyword>
<dbReference type="PANTHER" id="PTHR47331">
    <property type="entry name" value="PHD-TYPE DOMAIN-CONTAINING PROTEIN"/>
    <property type="match status" value="1"/>
</dbReference>
<name>A0A8X7C941_9ARAC</name>
<protein>
    <submittedName>
        <fullName evidence="2">Integrase catalytic domain-containing protein</fullName>
    </submittedName>
</protein>
<dbReference type="OrthoDB" id="7981490at2759"/>
<dbReference type="Pfam" id="PF18701">
    <property type="entry name" value="DUF5641"/>
    <property type="match status" value="1"/>
</dbReference>
<gene>
    <name evidence="2" type="primary">AVEN_231682_1</name>
    <name evidence="2" type="ORF">TNIN_134951</name>
</gene>
<dbReference type="EMBL" id="BMAV01014228">
    <property type="protein sequence ID" value="GFY62449.1"/>
    <property type="molecule type" value="Genomic_DNA"/>
</dbReference>
<dbReference type="InterPro" id="IPR040676">
    <property type="entry name" value="DUF5641"/>
</dbReference>
<reference evidence="2" key="1">
    <citation type="submission" date="2020-08" db="EMBL/GenBank/DDBJ databases">
        <title>Multicomponent nature underlies the extraordinary mechanical properties of spider dragline silk.</title>
        <authorList>
            <person name="Kono N."/>
            <person name="Nakamura H."/>
            <person name="Mori M."/>
            <person name="Yoshida Y."/>
            <person name="Ohtoshi R."/>
            <person name="Malay A.D."/>
            <person name="Moran D.A.P."/>
            <person name="Tomita M."/>
            <person name="Numata K."/>
            <person name="Arakawa K."/>
        </authorList>
    </citation>
    <scope>NUCLEOTIDE SEQUENCE</scope>
</reference>
<accession>A0A8X7C941</accession>
<comment type="caution">
    <text evidence="2">The sequence shown here is derived from an EMBL/GenBank/DDBJ whole genome shotgun (WGS) entry which is preliminary data.</text>
</comment>
<evidence type="ECO:0000313" key="2">
    <source>
        <dbReference type="EMBL" id="GFY62449.1"/>
    </source>
</evidence>
<dbReference type="AlphaFoldDB" id="A0A8X7C941"/>